<comment type="caution">
    <text evidence="2">The sequence shown here is derived from an EMBL/GenBank/DDBJ whole genome shotgun (WGS) entry which is preliminary data.</text>
</comment>
<reference evidence="2 3" key="1">
    <citation type="submission" date="2023-07" db="EMBL/GenBank/DDBJ databases">
        <authorList>
            <person name="Kim M.K."/>
        </authorList>
    </citation>
    <scope>NUCLEOTIDE SEQUENCE [LARGE SCALE GENOMIC DNA]</scope>
    <source>
        <strain evidence="2 3">KR1UV-12</strain>
    </source>
</reference>
<organism evidence="2 3">
    <name type="scientific">Sphingomonas aurea</name>
    <dbReference type="NCBI Taxonomy" id="3063994"/>
    <lineage>
        <taxon>Bacteria</taxon>
        <taxon>Pseudomonadati</taxon>
        <taxon>Pseudomonadota</taxon>
        <taxon>Alphaproteobacteria</taxon>
        <taxon>Sphingomonadales</taxon>
        <taxon>Sphingomonadaceae</taxon>
        <taxon>Sphingomonas</taxon>
    </lineage>
</organism>
<evidence type="ECO:0000256" key="1">
    <source>
        <dbReference type="SAM" id="Phobius"/>
    </source>
</evidence>
<evidence type="ECO:0008006" key="4">
    <source>
        <dbReference type="Google" id="ProtNLM"/>
    </source>
</evidence>
<dbReference type="EMBL" id="JAUUDS010000002">
    <property type="protein sequence ID" value="MDP1026910.1"/>
    <property type="molecule type" value="Genomic_DNA"/>
</dbReference>
<dbReference type="InterPro" id="IPR036259">
    <property type="entry name" value="MFS_trans_sf"/>
</dbReference>
<keyword evidence="1" id="KW-0812">Transmembrane</keyword>
<dbReference type="Proteomes" id="UP001230685">
    <property type="component" value="Unassembled WGS sequence"/>
</dbReference>
<sequence>MTVVAALAGLEDVVKIALIGRLASKHKVNAILASSVGVLFGLVENIAASKHPTAQLFPLFSFVGIVFRPTIHVLMAKLQIGLYRAKKAAAFLMVSGFHFCFNLLASILNSYLVVWQQEEDTFCLAFAALNIAAICTLLVIAYRSTKHEDLLQLSETG</sequence>
<accession>A0ABT9EIX6</accession>
<keyword evidence="1" id="KW-1133">Transmembrane helix</keyword>
<keyword evidence="1" id="KW-0472">Membrane</keyword>
<proteinExistence type="predicted"/>
<feature type="transmembrane region" description="Helical" evidence="1">
    <location>
        <begin position="28"/>
        <end position="48"/>
    </location>
</feature>
<feature type="transmembrane region" description="Helical" evidence="1">
    <location>
        <begin position="88"/>
        <end position="112"/>
    </location>
</feature>
<evidence type="ECO:0000313" key="2">
    <source>
        <dbReference type="EMBL" id="MDP1026910.1"/>
    </source>
</evidence>
<dbReference type="RefSeq" id="WP_305172542.1">
    <property type="nucleotide sequence ID" value="NZ_JAUUDS010000002.1"/>
</dbReference>
<feature type="transmembrane region" description="Helical" evidence="1">
    <location>
        <begin position="124"/>
        <end position="142"/>
    </location>
</feature>
<feature type="transmembrane region" description="Helical" evidence="1">
    <location>
        <begin position="54"/>
        <end position="76"/>
    </location>
</feature>
<keyword evidence="3" id="KW-1185">Reference proteome</keyword>
<name>A0ABT9EIX6_9SPHN</name>
<evidence type="ECO:0000313" key="3">
    <source>
        <dbReference type="Proteomes" id="UP001230685"/>
    </source>
</evidence>
<gene>
    <name evidence="2" type="ORF">Q5H91_06780</name>
</gene>
<dbReference type="SUPFAM" id="SSF103473">
    <property type="entry name" value="MFS general substrate transporter"/>
    <property type="match status" value="1"/>
</dbReference>
<protein>
    <recommendedName>
        <fullName evidence="4">GDT1 family protein</fullName>
    </recommendedName>
</protein>